<comment type="caution">
    <text evidence="2">The sequence shown here is derived from an EMBL/GenBank/DDBJ whole genome shotgun (WGS) entry which is preliminary data.</text>
</comment>
<reference evidence="2" key="1">
    <citation type="submission" date="2016-10" db="EMBL/GenBank/DDBJ databases">
        <authorList>
            <person name="Benchimol M."/>
            <person name="Almeida L.G."/>
            <person name="Vasconcelos A.T."/>
            <person name="Perreira-Neves A."/>
            <person name="Rosa I.A."/>
            <person name="Tasca T."/>
            <person name="Bogo M.R."/>
            <person name="de Souza W."/>
        </authorList>
    </citation>
    <scope>NUCLEOTIDE SEQUENCE [LARGE SCALE GENOMIC DNA]</scope>
    <source>
        <strain evidence="2">K</strain>
    </source>
</reference>
<keyword evidence="3" id="KW-1185">Reference proteome</keyword>
<dbReference type="RefSeq" id="XP_068369790.1">
    <property type="nucleotide sequence ID" value="XM_068497027.1"/>
</dbReference>
<protein>
    <submittedName>
        <fullName evidence="2">Uncharacterized protein</fullName>
    </submittedName>
</protein>
<dbReference type="GeneID" id="94831731"/>
<evidence type="ECO:0000313" key="2">
    <source>
        <dbReference type="EMBL" id="OHT16654.1"/>
    </source>
</evidence>
<dbReference type="VEuPathDB" id="TrichDB:TRFO_13087"/>
<dbReference type="EMBL" id="MLAK01000089">
    <property type="protein sequence ID" value="OHT16654.1"/>
    <property type="molecule type" value="Genomic_DNA"/>
</dbReference>
<gene>
    <name evidence="2" type="ORF">TRFO_13087</name>
</gene>
<dbReference type="OrthoDB" id="10471550at2759"/>
<name>A0A1J4L3X4_9EUKA</name>
<dbReference type="AlphaFoldDB" id="A0A1J4L3X4"/>
<accession>A0A1J4L3X4</accession>
<proteinExistence type="predicted"/>
<organism evidence="2 3">
    <name type="scientific">Tritrichomonas foetus</name>
    <dbReference type="NCBI Taxonomy" id="1144522"/>
    <lineage>
        <taxon>Eukaryota</taxon>
        <taxon>Metamonada</taxon>
        <taxon>Parabasalia</taxon>
        <taxon>Tritrichomonadida</taxon>
        <taxon>Tritrichomonadidae</taxon>
        <taxon>Tritrichomonas</taxon>
    </lineage>
</organism>
<dbReference type="Proteomes" id="UP000179807">
    <property type="component" value="Unassembled WGS sequence"/>
</dbReference>
<evidence type="ECO:0000256" key="1">
    <source>
        <dbReference type="SAM" id="MobiDB-lite"/>
    </source>
</evidence>
<sequence length="301" mass="34758">MDELLDQIEIPASTNKKKEEEEEPTEINIEDLKNRALKEVKQQKKIAQYEKDMLRDSKSEVPQSSHNLIYCTKTFMEYYNSKLCDNMVIATLFYVSSSLWLENGDDLDDSEYAEQEKINADSMRILSSLYCQLLLSPLSANLRVREERVFYETLIFFLNMCACFATKIESPNAVYELLGKVFRKGLQDPHSRKRTEFLPITEIVRRHWLSQRVPGKTRAEIKHSTLQGTADLIRPMCEKELPPSQRGMQATTDIWERNGFPKGTDIPINAKAIPIEMIIDMSPKQVDMQASQVETRTATPH</sequence>
<feature type="region of interest" description="Disordered" evidence="1">
    <location>
        <begin position="1"/>
        <end position="28"/>
    </location>
</feature>
<evidence type="ECO:0000313" key="3">
    <source>
        <dbReference type="Proteomes" id="UP000179807"/>
    </source>
</evidence>